<evidence type="ECO:0000313" key="9">
    <source>
        <dbReference type="Proteomes" id="UP001165083"/>
    </source>
</evidence>
<dbReference type="SUPFAM" id="SSF103473">
    <property type="entry name" value="MFS general substrate transporter"/>
    <property type="match status" value="1"/>
</dbReference>
<protein>
    <submittedName>
        <fullName evidence="8">Unnamed protein product</fullName>
    </submittedName>
</protein>
<evidence type="ECO:0000256" key="3">
    <source>
        <dbReference type="ARBA" id="ARBA00022448"/>
    </source>
</evidence>
<name>A0A9W6U2N2_9STRA</name>
<evidence type="ECO:0000256" key="2">
    <source>
        <dbReference type="ARBA" id="ARBA00007015"/>
    </source>
</evidence>
<comment type="caution">
    <text evidence="8">The sequence shown here is derived from an EMBL/GenBank/DDBJ whole genome shotgun (WGS) entry which is preliminary data.</text>
</comment>
<dbReference type="PANTHER" id="PTHR31585:SF5">
    <property type="entry name" value="RNA-BINDING S4 DOMAIN-CONTAINING PROTEIN"/>
    <property type="match status" value="1"/>
</dbReference>
<accession>A0A9W6U2N2</accession>
<evidence type="ECO:0000256" key="7">
    <source>
        <dbReference type="SAM" id="Phobius"/>
    </source>
</evidence>
<organism evidence="8 9">
    <name type="scientific">Phytophthora lilii</name>
    <dbReference type="NCBI Taxonomy" id="2077276"/>
    <lineage>
        <taxon>Eukaryota</taxon>
        <taxon>Sar</taxon>
        <taxon>Stramenopiles</taxon>
        <taxon>Oomycota</taxon>
        <taxon>Peronosporomycetes</taxon>
        <taxon>Peronosporales</taxon>
        <taxon>Peronosporaceae</taxon>
        <taxon>Phytophthora</taxon>
    </lineage>
</organism>
<dbReference type="Proteomes" id="UP001165083">
    <property type="component" value="Unassembled WGS sequence"/>
</dbReference>
<dbReference type="InterPro" id="IPR036259">
    <property type="entry name" value="MFS_trans_sf"/>
</dbReference>
<dbReference type="EMBL" id="BSXW01000496">
    <property type="protein sequence ID" value="GMF23972.1"/>
    <property type="molecule type" value="Genomic_DNA"/>
</dbReference>
<proteinExistence type="inferred from homology"/>
<feature type="transmembrane region" description="Helical" evidence="7">
    <location>
        <begin position="73"/>
        <end position="94"/>
    </location>
</feature>
<dbReference type="GO" id="GO:0016020">
    <property type="term" value="C:membrane"/>
    <property type="evidence" value="ECO:0007669"/>
    <property type="project" value="UniProtKB-SubCell"/>
</dbReference>
<comment type="similarity">
    <text evidence="2">Belongs to the major facilitator superfamily. Folate-biopterin transporter (TC 2.A.71) family.</text>
</comment>
<evidence type="ECO:0000256" key="1">
    <source>
        <dbReference type="ARBA" id="ARBA00004141"/>
    </source>
</evidence>
<comment type="subcellular location">
    <subcellularLocation>
        <location evidence="1">Membrane</location>
        <topology evidence="1">Multi-pass membrane protein</topology>
    </subcellularLocation>
</comment>
<sequence length="165" mass="17537">MEAIPSALDYTISTVVLKEVATPSAHATMSALVTSVSFLAGPLGLAVSKYVDAQFDVSNQDIMTDTTDVRGHIMVTFFIAYAMQLLSLLWLLALPRRASEAHEIKLRSGTSTLRGVGLLLLLGACFVYVVAVHVLSVYEPTACLAVAGGRGCEAETNTIRASVSF</sequence>
<keyword evidence="9" id="KW-1185">Reference proteome</keyword>
<dbReference type="AlphaFoldDB" id="A0A9W6U2N2"/>
<evidence type="ECO:0000256" key="4">
    <source>
        <dbReference type="ARBA" id="ARBA00022692"/>
    </source>
</evidence>
<dbReference type="OrthoDB" id="127722at2759"/>
<keyword evidence="4 7" id="KW-0812">Transmembrane</keyword>
<reference evidence="8" key="1">
    <citation type="submission" date="2023-04" db="EMBL/GenBank/DDBJ databases">
        <title>Phytophthora lilii NBRC 32176.</title>
        <authorList>
            <person name="Ichikawa N."/>
            <person name="Sato H."/>
            <person name="Tonouchi N."/>
        </authorList>
    </citation>
    <scope>NUCLEOTIDE SEQUENCE</scope>
    <source>
        <strain evidence="8">NBRC 32176</strain>
    </source>
</reference>
<keyword evidence="6 7" id="KW-0472">Membrane</keyword>
<feature type="transmembrane region" description="Helical" evidence="7">
    <location>
        <begin position="115"/>
        <end position="138"/>
    </location>
</feature>
<keyword evidence="3" id="KW-0813">Transport</keyword>
<evidence type="ECO:0000256" key="6">
    <source>
        <dbReference type="ARBA" id="ARBA00023136"/>
    </source>
</evidence>
<keyword evidence="5 7" id="KW-1133">Transmembrane helix</keyword>
<dbReference type="PANTHER" id="PTHR31585">
    <property type="entry name" value="FOLATE-BIOPTERIN TRANSPORTER 1, CHLOROPLASTIC"/>
    <property type="match status" value="1"/>
</dbReference>
<dbReference type="InterPro" id="IPR039309">
    <property type="entry name" value="BT1"/>
</dbReference>
<evidence type="ECO:0000256" key="5">
    <source>
        <dbReference type="ARBA" id="ARBA00022989"/>
    </source>
</evidence>
<evidence type="ECO:0000313" key="8">
    <source>
        <dbReference type="EMBL" id="GMF23972.1"/>
    </source>
</evidence>
<gene>
    <name evidence="8" type="ORF">Plil01_000976300</name>
</gene>